<dbReference type="PROSITE" id="PS00194">
    <property type="entry name" value="THIOREDOXIN_1"/>
    <property type="match status" value="1"/>
</dbReference>
<reference evidence="5 6" key="1">
    <citation type="submission" date="2018-10" db="EMBL/GenBank/DDBJ databases">
        <title>Sphingobacterium sp. M05W1-28.</title>
        <authorList>
            <person name="Cai H."/>
        </authorList>
    </citation>
    <scope>NUCLEOTIDE SEQUENCE [LARGE SCALE GENOMIC DNA]</scope>
    <source>
        <strain evidence="5 6">M05W1-28</strain>
    </source>
</reference>
<dbReference type="EMBL" id="RBWS01000004">
    <property type="protein sequence ID" value="RKO72849.1"/>
    <property type="molecule type" value="Genomic_DNA"/>
</dbReference>
<dbReference type="PANTHER" id="PTHR42852:SF17">
    <property type="entry name" value="THIOREDOXIN-LIKE PROTEIN HI_1115"/>
    <property type="match status" value="1"/>
</dbReference>
<dbReference type="InterPro" id="IPR050553">
    <property type="entry name" value="Thioredoxin_ResA/DsbE_sf"/>
</dbReference>
<keyword evidence="2" id="KW-0201">Cytochrome c-type biogenesis</keyword>
<keyword evidence="3" id="KW-0676">Redox-active center</keyword>
<dbReference type="InterPro" id="IPR013740">
    <property type="entry name" value="Redoxin"/>
</dbReference>
<keyword evidence="6" id="KW-1185">Reference proteome</keyword>
<dbReference type="GO" id="GO:0016491">
    <property type="term" value="F:oxidoreductase activity"/>
    <property type="evidence" value="ECO:0007669"/>
    <property type="project" value="InterPro"/>
</dbReference>
<dbReference type="Proteomes" id="UP000282423">
    <property type="component" value="Unassembled WGS sequence"/>
</dbReference>
<comment type="subcellular location">
    <subcellularLocation>
        <location evidence="1">Cell envelope</location>
    </subcellularLocation>
</comment>
<dbReference type="GO" id="GO:0030313">
    <property type="term" value="C:cell envelope"/>
    <property type="evidence" value="ECO:0007669"/>
    <property type="project" value="UniProtKB-SubCell"/>
</dbReference>
<dbReference type="InterPro" id="IPR013766">
    <property type="entry name" value="Thioredoxin_domain"/>
</dbReference>
<dbReference type="InterPro" id="IPR017937">
    <property type="entry name" value="Thioredoxin_CS"/>
</dbReference>
<organism evidence="5 6">
    <name type="scientific">Sphingobacterium puteale</name>
    <dbReference type="NCBI Taxonomy" id="2420510"/>
    <lineage>
        <taxon>Bacteria</taxon>
        <taxon>Pseudomonadati</taxon>
        <taxon>Bacteroidota</taxon>
        <taxon>Sphingobacteriia</taxon>
        <taxon>Sphingobacteriales</taxon>
        <taxon>Sphingobacteriaceae</taxon>
        <taxon>Sphingobacterium</taxon>
    </lineage>
</organism>
<dbReference type="CDD" id="cd02966">
    <property type="entry name" value="TlpA_like_family"/>
    <property type="match status" value="1"/>
</dbReference>
<dbReference type="Gene3D" id="3.40.30.10">
    <property type="entry name" value="Glutaredoxin"/>
    <property type="match status" value="1"/>
</dbReference>
<dbReference type="SUPFAM" id="SSF52833">
    <property type="entry name" value="Thioredoxin-like"/>
    <property type="match status" value="1"/>
</dbReference>
<evidence type="ECO:0000256" key="1">
    <source>
        <dbReference type="ARBA" id="ARBA00004196"/>
    </source>
</evidence>
<accession>A0A420W2M9</accession>
<evidence type="ECO:0000256" key="3">
    <source>
        <dbReference type="ARBA" id="ARBA00023284"/>
    </source>
</evidence>
<evidence type="ECO:0000259" key="4">
    <source>
        <dbReference type="PROSITE" id="PS51352"/>
    </source>
</evidence>
<dbReference type="PANTHER" id="PTHR42852">
    <property type="entry name" value="THIOL:DISULFIDE INTERCHANGE PROTEIN DSBE"/>
    <property type="match status" value="1"/>
</dbReference>
<evidence type="ECO:0000313" key="6">
    <source>
        <dbReference type="Proteomes" id="UP000282423"/>
    </source>
</evidence>
<gene>
    <name evidence="5" type="ORF">D7322_05310</name>
</gene>
<evidence type="ECO:0000313" key="5">
    <source>
        <dbReference type="EMBL" id="RKO72849.1"/>
    </source>
</evidence>
<comment type="caution">
    <text evidence="5">The sequence shown here is derived from an EMBL/GenBank/DDBJ whole genome shotgun (WGS) entry which is preliminary data.</text>
</comment>
<evidence type="ECO:0000256" key="2">
    <source>
        <dbReference type="ARBA" id="ARBA00022748"/>
    </source>
</evidence>
<dbReference type="Pfam" id="PF08534">
    <property type="entry name" value="Redoxin"/>
    <property type="match status" value="1"/>
</dbReference>
<sequence length="197" mass="21960">MNPKTKKIIGNVVFVLFIGLLIWPTSRSYFQQLLMKIGLFKPKLEVPQQVAEPLSSGTENVGKGVTFMNHLGETVSVADLKGKVVFINFWATWCGPCRAEMPSINVLYDKFKDNPNVVFLIVEIEGDKEKAAAFVKNEKLTLPISYPNSDIPKEWLSESIPSTVILGKDGNLATRHEGMADYSKPDVATFIQDLINK</sequence>
<dbReference type="RefSeq" id="WP_121121961.1">
    <property type="nucleotide sequence ID" value="NZ_RBWS01000004.1"/>
</dbReference>
<dbReference type="PROSITE" id="PS51352">
    <property type="entry name" value="THIOREDOXIN_2"/>
    <property type="match status" value="1"/>
</dbReference>
<protein>
    <submittedName>
        <fullName evidence="5">TlpA family protein disulfide reductase</fullName>
    </submittedName>
</protein>
<name>A0A420W2M9_9SPHI</name>
<dbReference type="OrthoDB" id="9815205at2"/>
<dbReference type="AlphaFoldDB" id="A0A420W2M9"/>
<dbReference type="GO" id="GO:0017004">
    <property type="term" value="P:cytochrome complex assembly"/>
    <property type="evidence" value="ECO:0007669"/>
    <property type="project" value="UniProtKB-KW"/>
</dbReference>
<feature type="domain" description="Thioredoxin" evidence="4">
    <location>
        <begin position="40"/>
        <end position="196"/>
    </location>
</feature>
<proteinExistence type="predicted"/>
<dbReference type="InterPro" id="IPR036249">
    <property type="entry name" value="Thioredoxin-like_sf"/>
</dbReference>